<gene>
    <name evidence="4" type="ORF">ISN44_As13g006800</name>
</gene>
<proteinExistence type="predicted"/>
<comment type="caution">
    <text evidence="4">The sequence shown here is derived from an EMBL/GenBank/DDBJ whole genome shotgun (WGS) entry which is preliminary data.</text>
</comment>
<keyword evidence="1" id="KW-0433">Leucine-rich repeat</keyword>
<dbReference type="OrthoDB" id="1077385at2759"/>
<evidence type="ECO:0000256" key="1">
    <source>
        <dbReference type="ARBA" id="ARBA00022614"/>
    </source>
</evidence>
<evidence type="ECO:0000259" key="3">
    <source>
        <dbReference type="Pfam" id="PF20160"/>
    </source>
</evidence>
<protein>
    <recommendedName>
        <fullName evidence="3">C-JID domain-containing protein</fullName>
    </recommendedName>
</protein>
<evidence type="ECO:0000313" key="4">
    <source>
        <dbReference type="EMBL" id="KAG7536752.1"/>
    </source>
</evidence>
<reference evidence="4 5" key="1">
    <citation type="submission" date="2020-12" db="EMBL/GenBank/DDBJ databases">
        <title>Concerted genomic and epigenomic changes stabilize Arabidopsis allopolyploids.</title>
        <authorList>
            <person name="Chen Z."/>
        </authorList>
    </citation>
    <scope>NUCLEOTIDE SEQUENCE [LARGE SCALE GENOMIC DNA]</scope>
    <source>
        <strain evidence="4">As9502</strain>
        <tissue evidence="4">Leaf</tissue>
    </source>
</reference>
<accession>A0A8T1XVI2</accession>
<evidence type="ECO:0000313" key="5">
    <source>
        <dbReference type="Proteomes" id="UP000694251"/>
    </source>
</evidence>
<dbReference type="Proteomes" id="UP000694251">
    <property type="component" value="Chromosome 13"/>
</dbReference>
<dbReference type="EMBL" id="JAEFBJ010000013">
    <property type="protein sequence ID" value="KAG7536752.1"/>
    <property type="molecule type" value="Genomic_DNA"/>
</dbReference>
<evidence type="ECO:0000256" key="2">
    <source>
        <dbReference type="ARBA" id="ARBA00022737"/>
    </source>
</evidence>
<organism evidence="4 5">
    <name type="scientific">Arabidopsis suecica</name>
    <name type="common">Swedish thale-cress</name>
    <name type="synonym">Cardaminopsis suecica</name>
    <dbReference type="NCBI Taxonomy" id="45249"/>
    <lineage>
        <taxon>Eukaryota</taxon>
        <taxon>Viridiplantae</taxon>
        <taxon>Streptophyta</taxon>
        <taxon>Embryophyta</taxon>
        <taxon>Tracheophyta</taxon>
        <taxon>Spermatophyta</taxon>
        <taxon>Magnoliopsida</taxon>
        <taxon>eudicotyledons</taxon>
        <taxon>Gunneridae</taxon>
        <taxon>Pentapetalae</taxon>
        <taxon>rosids</taxon>
        <taxon>malvids</taxon>
        <taxon>Brassicales</taxon>
        <taxon>Brassicaceae</taxon>
        <taxon>Camelineae</taxon>
        <taxon>Arabidopsis</taxon>
    </lineage>
</organism>
<keyword evidence="2" id="KW-0677">Repeat</keyword>
<dbReference type="Pfam" id="PF20160">
    <property type="entry name" value="C-JID"/>
    <property type="match status" value="1"/>
</dbReference>
<sequence>MEKFSMLREINMRNCEKLEYVSLNISKLKHLESVDLSNCGALKYLNDSPITVAMVDNIHWNLPIYVEVSSSLPDDHLPRVELNFLDCFNLDQEALLQQQPVFKRLILSGEEVPSYFTHRTTGTSMTSIPLLQTSLSQPFFRFLACAVVDSEFVSTDDFSFLIEVNCQFIDGLGNHFGSAYWPMYFAAAPLGSHLVLFNCSLPLDGDYAYLAKRHYDHVDIQFRLTDDYSQIKLKGCGIRLYED</sequence>
<dbReference type="AlphaFoldDB" id="A0A8T1XVI2"/>
<name>A0A8T1XVI2_ARASU</name>
<dbReference type="InterPro" id="IPR045344">
    <property type="entry name" value="C-JID"/>
</dbReference>
<feature type="domain" description="C-JID" evidence="3">
    <location>
        <begin position="107"/>
        <end position="240"/>
    </location>
</feature>
<keyword evidence="5" id="KW-1185">Reference proteome</keyword>